<dbReference type="NCBIfam" id="TIGR00031">
    <property type="entry name" value="UDP-GALP_mutase"/>
    <property type="match status" value="1"/>
</dbReference>
<dbReference type="Proteomes" id="UP001213664">
    <property type="component" value="Chromosome"/>
</dbReference>
<comment type="similarity">
    <text evidence="2">Belongs to the UDP-galactopyranose/dTDP-fucopyranose mutase family.</text>
</comment>
<keyword evidence="5 7" id="KW-0413">Isomerase</keyword>
<evidence type="ECO:0000256" key="2">
    <source>
        <dbReference type="ARBA" id="ARBA00009321"/>
    </source>
</evidence>
<evidence type="ECO:0000256" key="5">
    <source>
        <dbReference type="ARBA" id="ARBA00023235"/>
    </source>
</evidence>
<dbReference type="Pfam" id="PF03275">
    <property type="entry name" value="GLF"/>
    <property type="match status" value="1"/>
</dbReference>
<dbReference type="AlphaFoldDB" id="A0AAJ5X0S0"/>
<dbReference type="GO" id="GO:0050660">
    <property type="term" value="F:flavin adenine dinucleotide binding"/>
    <property type="evidence" value="ECO:0007669"/>
    <property type="project" value="TreeGrafter"/>
</dbReference>
<proteinExistence type="inferred from homology"/>
<dbReference type="EMBL" id="CP119326">
    <property type="protein sequence ID" value="WEK39854.1"/>
    <property type="molecule type" value="Genomic_DNA"/>
</dbReference>
<dbReference type="PANTHER" id="PTHR21197:SF0">
    <property type="entry name" value="UDP-GALACTOPYRANOSE MUTASE"/>
    <property type="match status" value="1"/>
</dbReference>
<accession>A0AAJ5X0S0</accession>
<dbReference type="Gene3D" id="3.40.50.720">
    <property type="entry name" value="NAD(P)-binding Rossmann-like Domain"/>
    <property type="match status" value="3"/>
</dbReference>
<keyword evidence="3" id="KW-0285">Flavoprotein</keyword>
<dbReference type="Pfam" id="PF13450">
    <property type="entry name" value="NAD_binding_8"/>
    <property type="match status" value="1"/>
</dbReference>
<reference evidence="7" key="1">
    <citation type="submission" date="2023-03" db="EMBL/GenBank/DDBJ databases">
        <title>Andean soil-derived lignocellulolytic bacterial consortium as a source of novel taxa and putative plastic-active enzymes.</title>
        <authorList>
            <person name="Diaz-Garcia L."/>
            <person name="Chuvochina M."/>
            <person name="Feuerriegel G."/>
            <person name="Bunk B."/>
            <person name="Sproer C."/>
            <person name="Streit W.R."/>
            <person name="Rodriguez L.M."/>
            <person name="Overmann J."/>
            <person name="Jimenez D.J."/>
        </authorList>
    </citation>
    <scope>NUCLEOTIDE SEQUENCE</scope>
    <source>
        <strain evidence="7">MAG 833</strain>
    </source>
</reference>
<gene>
    <name evidence="7" type="primary">glf</name>
    <name evidence="7" type="ORF">P0Y50_15165</name>
</gene>
<evidence type="ECO:0000259" key="6">
    <source>
        <dbReference type="Pfam" id="PF03275"/>
    </source>
</evidence>
<evidence type="ECO:0000313" key="8">
    <source>
        <dbReference type="Proteomes" id="UP001213664"/>
    </source>
</evidence>
<dbReference type="InterPro" id="IPR004379">
    <property type="entry name" value="UDP-GALP_mutase"/>
</dbReference>
<protein>
    <submittedName>
        <fullName evidence="7">UDP-galactopyranose mutase</fullName>
        <ecNumber evidence="7">5.4.99.9</ecNumber>
    </submittedName>
</protein>
<name>A0AAJ5X0S0_9CAUL</name>
<evidence type="ECO:0000256" key="3">
    <source>
        <dbReference type="ARBA" id="ARBA00022630"/>
    </source>
</evidence>
<sequence>MSRRYDWLVVGAGFTGAVVAERLARGLDQRVLVIDRRDHVGGNAHDRRDEGGRLIHPYGPHVFHTNSDRIFDYLSRFTAWRPYEHRVQGWIDGRLVPLPFNLTSLRMLFPEATAARLSERLVRAFGRDARPTIHDLRAAADDPDLRRVADYVFDKVFASYSARQWGVPVADLDPAVLARAPVVVGHDDRYFTDRHQAMPRDGYSALFARLLDHPNIHVSLNTAMAEVEPTTWTRMVYCGPLDDYFGRSAGALPYRSVRFAHRAVDVRDGLPVGTVNHPQAPDFTRVTDFRHLTREARATTALVTEYPMAHVPSVTEPHYPVLSEASGRLADEYRTMGRSLAGRVWFAGRLADFRYYNMDQAVGRALSLVEKTLAPAVMGAAA</sequence>
<keyword evidence="4" id="KW-0274">FAD</keyword>
<dbReference type="GO" id="GO:0005829">
    <property type="term" value="C:cytosol"/>
    <property type="evidence" value="ECO:0007669"/>
    <property type="project" value="TreeGrafter"/>
</dbReference>
<evidence type="ECO:0000256" key="1">
    <source>
        <dbReference type="ARBA" id="ARBA00001974"/>
    </source>
</evidence>
<dbReference type="SUPFAM" id="SSF54373">
    <property type="entry name" value="FAD-linked reductases, C-terminal domain"/>
    <property type="match status" value="1"/>
</dbReference>
<dbReference type="PANTHER" id="PTHR21197">
    <property type="entry name" value="UDP-GALACTOPYRANOSE MUTASE"/>
    <property type="match status" value="1"/>
</dbReference>
<dbReference type="SUPFAM" id="SSF51971">
    <property type="entry name" value="Nucleotide-binding domain"/>
    <property type="match status" value="1"/>
</dbReference>
<feature type="domain" description="UDP-galactopyranose mutase C-terminal" evidence="6">
    <location>
        <begin position="155"/>
        <end position="355"/>
    </location>
</feature>
<evidence type="ECO:0000256" key="4">
    <source>
        <dbReference type="ARBA" id="ARBA00022827"/>
    </source>
</evidence>
<dbReference type="GO" id="GO:0008767">
    <property type="term" value="F:UDP-galactopyranose mutase activity"/>
    <property type="evidence" value="ECO:0007669"/>
    <property type="project" value="UniProtKB-EC"/>
</dbReference>
<dbReference type="InterPro" id="IPR015899">
    <property type="entry name" value="UDP-GalPyranose_mutase_C"/>
</dbReference>
<dbReference type="EC" id="5.4.99.9" evidence="7"/>
<organism evidence="7 8">
    <name type="scientific">Candidatus Brevundimonas colombiensis</name>
    <dbReference type="NCBI Taxonomy" id="3121376"/>
    <lineage>
        <taxon>Bacteria</taxon>
        <taxon>Pseudomonadati</taxon>
        <taxon>Pseudomonadota</taxon>
        <taxon>Alphaproteobacteria</taxon>
        <taxon>Caulobacterales</taxon>
        <taxon>Caulobacteraceae</taxon>
        <taxon>Brevundimonas</taxon>
    </lineage>
</organism>
<comment type="cofactor">
    <cofactor evidence="1">
        <name>FAD</name>
        <dbReference type="ChEBI" id="CHEBI:57692"/>
    </cofactor>
</comment>
<evidence type="ECO:0000313" key="7">
    <source>
        <dbReference type="EMBL" id="WEK39854.1"/>
    </source>
</evidence>